<dbReference type="Proteomes" id="UP000682733">
    <property type="component" value="Unassembled WGS sequence"/>
</dbReference>
<gene>
    <name evidence="3" type="ORF">OVA965_LOCUS14197</name>
    <name evidence="4" type="ORF">TMI583_LOCUS14201</name>
</gene>
<evidence type="ECO:0000256" key="2">
    <source>
        <dbReference type="SAM" id="Phobius"/>
    </source>
</evidence>
<dbReference type="EMBL" id="CAJNOK010006103">
    <property type="protein sequence ID" value="CAF0993580.1"/>
    <property type="molecule type" value="Genomic_DNA"/>
</dbReference>
<sequence>MSTNHQRRPRVAPPPSTAIMDTTDPVSDTITTPPAQTDRREKRCLIWSKLAFAALVPLMIGIATVLIALQQQRSEDRRFQQTQENEDRRREQDQQQANDLHYQDVYKTYISDISNAIFKQQDQSNSFADLRTRLDYIRSQTLTALLDLDCRRKTWLFEFLHGNELLAGPPQSTSLDLSGAALSCIRITKSINSKNLRFNALALSSVDLTNASFIDRYFEYGADFSGSAMENINFTRSRFVRQGENPRFLFKDANLFGADFSGAALSDVSFGGADLSYAVFNAVEFGEQVDLTGTNLVFTTFKDVKLSPSFPMIITNANMTGALILEQEWFISAMNRGQIHMMDVILPNGTWLLNETKNFIRNGNAEENCISLTDITGIPNWSTFSSVPNSALPTLSGTRRNDSSISCLFNFTSTTADKPSSEAEYHLSFDVAGCQGGFMQIQFKIFSSVTTPVQSLFFVNGTDQLHWLRRTISEKTRANTHTIQVEIAGGDHTGFCYVDNVEFYIRRSGNKK</sequence>
<reference evidence="4" key="1">
    <citation type="submission" date="2021-02" db="EMBL/GenBank/DDBJ databases">
        <authorList>
            <person name="Nowell W R."/>
        </authorList>
    </citation>
    <scope>NUCLEOTIDE SEQUENCE</scope>
</reference>
<dbReference type="Gene3D" id="2.160.20.80">
    <property type="entry name" value="E3 ubiquitin-protein ligase SopA"/>
    <property type="match status" value="1"/>
</dbReference>
<evidence type="ECO:0000313" key="4">
    <source>
        <dbReference type="EMBL" id="CAF3763458.1"/>
    </source>
</evidence>
<feature type="transmembrane region" description="Helical" evidence="2">
    <location>
        <begin position="50"/>
        <end position="69"/>
    </location>
</feature>
<dbReference type="InterPro" id="IPR001646">
    <property type="entry name" value="5peptide_repeat"/>
</dbReference>
<evidence type="ECO:0000313" key="3">
    <source>
        <dbReference type="EMBL" id="CAF0993580.1"/>
    </source>
</evidence>
<keyword evidence="2" id="KW-0812">Transmembrane</keyword>
<feature type="compositionally biased region" description="Basic and acidic residues" evidence="1">
    <location>
        <begin position="77"/>
        <end position="93"/>
    </location>
</feature>
<organism evidence="4 5">
    <name type="scientific">Didymodactylos carnosus</name>
    <dbReference type="NCBI Taxonomy" id="1234261"/>
    <lineage>
        <taxon>Eukaryota</taxon>
        <taxon>Metazoa</taxon>
        <taxon>Spiralia</taxon>
        <taxon>Gnathifera</taxon>
        <taxon>Rotifera</taxon>
        <taxon>Eurotatoria</taxon>
        <taxon>Bdelloidea</taxon>
        <taxon>Philodinida</taxon>
        <taxon>Philodinidae</taxon>
        <taxon>Didymodactylos</taxon>
    </lineage>
</organism>
<dbReference type="PANTHER" id="PTHR14136:SF17">
    <property type="entry name" value="BTB_POZ DOMAIN-CONTAINING PROTEIN KCTD9"/>
    <property type="match status" value="1"/>
</dbReference>
<name>A0A8S2IL90_9BILA</name>
<evidence type="ECO:0008006" key="6">
    <source>
        <dbReference type="Google" id="ProtNLM"/>
    </source>
</evidence>
<feature type="region of interest" description="Disordered" evidence="1">
    <location>
        <begin position="77"/>
        <end position="98"/>
    </location>
</feature>
<dbReference type="Proteomes" id="UP000677228">
    <property type="component" value="Unassembled WGS sequence"/>
</dbReference>
<dbReference type="EMBL" id="CAJOBA010006111">
    <property type="protein sequence ID" value="CAF3763458.1"/>
    <property type="molecule type" value="Genomic_DNA"/>
</dbReference>
<evidence type="ECO:0000256" key="1">
    <source>
        <dbReference type="SAM" id="MobiDB-lite"/>
    </source>
</evidence>
<feature type="compositionally biased region" description="Polar residues" evidence="1">
    <location>
        <begin position="24"/>
        <end position="35"/>
    </location>
</feature>
<protein>
    <recommendedName>
        <fullName evidence="6">Pentapeptide repeat-containing protein</fullName>
    </recommendedName>
</protein>
<evidence type="ECO:0000313" key="5">
    <source>
        <dbReference type="Proteomes" id="UP000682733"/>
    </source>
</evidence>
<dbReference type="InterPro" id="IPR051082">
    <property type="entry name" value="Pentapeptide-BTB/POZ_domain"/>
</dbReference>
<dbReference type="SUPFAM" id="SSF141571">
    <property type="entry name" value="Pentapeptide repeat-like"/>
    <property type="match status" value="1"/>
</dbReference>
<feature type="region of interest" description="Disordered" evidence="1">
    <location>
        <begin position="1"/>
        <end position="38"/>
    </location>
</feature>
<comment type="caution">
    <text evidence="4">The sequence shown here is derived from an EMBL/GenBank/DDBJ whole genome shotgun (WGS) entry which is preliminary data.</text>
</comment>
<dbReference type="AlphaFoldDB" id="A0A8S2IL90"/>
<proteinExistence type="predicted"/>
<keyword evidence="2" id="KW-0472">Membrane</keyword>
<dbReference type="Pfam" id="PF00805">
    <property type="entry name" value="Pentapeptide"/>
    <property type="match status" value="1"/>
</dbReference>
<dbReference type="Gene3D" id="2.60.120.260">
    <property type="entry name" value="Galactose-binding domain-like"/>
    <property type="match status" value="1"/>
</dbReference>
<feature type="compositionally biased region" description="Basic residues" evidence="1">
    <location>
        <begin position="1"/>
        <end position="10"/>
    </location>
</feature>
<dbReference type="PANTHER" id="PTHR14136">
    <property type="entry name" value="BTB_POZ DOMAIN-CONTAINING PROTEIN KCTD9"/>
    <property type="match status" value="1"/>
</dbReference>
<accession>A0A8S2IL90</accession>
<keyword evidence="2" id="KW-1133">Transmembrane helix</keyword>